<proteinExistence type="predicted"/>
<name>A0A183KJ52_9TREM</name>
<evidence type="ECO:0000313" key="2">
    <source>
        <dbReference type="Proteomes" id="UP000279833"/>
    </source>
</evidence>
<protein>
    <submittedName>
        <fullName evidence="1 3">Uncharacterized protein</fullName>
    </submittedName>
</protein>
<accession>A0A183KJ52</accession>
<dbReference type="AlphaFoldDB" id="A0A183KJ52"/>
<evidence type="ECO:0000313" key="1">
    <source>
        <dbReference type="EMBL" id="VDP58278.1"/>
    </source>
</evidence>
<dbReference type="Proteomes" id="UP000279833">
    <property type="component" value="Unassembled WGS sequence"/>
</dbReference>
<dbReference type="EMBL" id="UZAK01037263">
    <property type="protein sequence ID" value="VDP58278.1"/>
    <property type="molecule type" value="Genomic_DNA"/>
</dbReference>
<evidence type="ECO:0000313" key="3">
    <source>
        <dbReference type="WBParaSite" id="SCUD_0001506101-mRNA-1"/>
    </source>
</evidence>
<keyword evidence="2" id="KW-1185">Reference proteome</keyword>
<reference evidence="3" key="1">
    <citation type="submission" date="2016-06" db="UniProtKB">
        <authorList>
            <consortium name="WormBaseParasite"/>
        </authorList>
    </citation>
    <scope>IDENTIFICATION</scope>
</reference>
<organism evidence="3">
    <name type="scientific">Schistosoma curassoni</name>
    <dbReference type="NCBI Taxonomy" id="6186"/>
    <lineage>
        <taxon>Eukaryota</taxon>
        <taxon>Metazoa</taxon>
        <taxon>Spiralia</taxon>
        <taxon>Lophotrochozoa</taxon>
        <taxon>Platyhelminthes</taxon>
        <taxon>Trematoda</taxon>
        <taxon>Digenea</taxon>
        <taxon>Strigeidida</taxon>
        <taxon>Schistosomatoidea</taxon>
        <taxon>Schistosomatidae</taxon>
        <taxon>Schistosoma</taxon>
    </lineage>
</organism>
<gene>
    <name evidence="1" type="ORF">SCUD_LOCUS15058</name>
</gene>
<sequence>MKEFINYRNVLNIQKTIGFFDILMIEISKMNHKKKRLKEMKSFLLKINKF</sequence>
<reference evidence="1 2" key="2">
    <citation type="submission" date="2018-11" db="EMBL/GenBank/DDBJ databases">
        <authorList>
            <consortium name="Pathogen Informatics"/>
        </authorList>
    </citation>
    <scope>NUCLEOTIDE SEQUENCE [LARGE SCALE GENOMIC DNA]</scope>
    <source>
        <strain evidence="1">Dakar</strain>
        <strain evidence="2">Dakar, Senegal</strain>
    </source>
</reference>
<dbReference type="WBParaSite" id="SCUD_0001506101-mRNA-1">
    <property type="protein sequence ID" value="SCUD_0001506101-mRNA-1"/>
    <property type="gene ID" value="SCUD_0001506101"/>
</dbReference>